<proteinExistence type="predicted"/>
<dbReference type="Proteomes" id="UP000193827">
    <property type="component" value="Unassembled WGS sequence"/>
</dbReference>
<evidence type="ECO:0000256" key="1">
    <source>
        <dbReference type="SAM" id="SignalP"/>
    </source>
</evidence>
<reference evidence="3 4" key="1">
    <citation type="submission" date="2017-03" db="EMBL/GenBank/DDBJ databases">
        <authorList>
            <person name="Afonso C.L."/>
            <person name="Miller P.J."/>
            <person name="Scott M.A."/>
            <person name="Spackman E."/>
            <person name="Goraichik I."/>
            <person name="Dimitrov K.M."/>
            <person name="Suarez D.L."/>
            <person name="Swayne D.E."/>
        </authorList>
    </citation>
    <scope>NUCLEOTIDE SEQUENCE [LARGE SCALE GENOMIC DNA]</scope>
    <source>
        <strain evidence="3 4">CECT 8287</strain>
    </source>
</reference>
<dbReference type="AlphaFoldDB" id="A0A1Y5TW63"/>
<feature type="signal peptide" evidence="1">
    <location>
        <begin position="1"/>
        <end position="19"/>
    </location>
</feature>
<dbReference type="SUPFAM" id="SSF54427">
    <property type="entry name" value="NTF2-like"/>
    <property type="match status" value="1"/>
</dbReference>
<gene>
    <name evidence="3" type="ORF">PEL8287_03865</name>
</gene>
<keyword evidence="4" id="KW-1185">Reference proteome</keyword>
<feature type="chain" id="PRO_5012486770" evidence="1">
    <location>
        <begin position="20"/>
        <end position="144"/>
    </location>
</feature>
<feature type="domain" description="DUF4440" evidence="2">
    <location>
        <begin position="26"/>
        <end position="134"/>
    </location>
</feature>
<name>A0A1Y5TW63_9RHOB</name>
<accession>A0A1Y5TW63</accession>
<dbReference type="EMBL" id="FWFL01000018">
    <property type="protein sequence ID" value="SLN69569.1"/>
    <property type="molecule type" value="Genomic_DNA"/>
</dbReference>
<dbReference type="RefSeq" id="WP_085894059.1">
    <property type="nucleotide sequence ID" value="NZ_FWFL01000018.1"/>
</dbReference>
<evidence type="ECO:0000313" key="3">
    <source>
        <dbReference type="EMBL" id="SLN69569.1"/>
    </source>
</evidence>
<dbReference type="InterPro" id="IPR027843">
    <property type="entry name" value="DUF4440"/>
</dbReference>
<dbReference type="InterPro" id="IPR032710">
    <property type="entry name" value="NTF2-like_dom_sf"/>
</dbReference>
<dbReference type="OrthoDB" id="9814425at2"/>
<sequence length="144" mass="15104">MKSFLLTTAFALLAFPALADSVTEAIEARSLEFEAAFNAGDSAAVATLYAPDAAILPPGGARIDGREKIAAFWAGAIESGLADLDLIATEVIATGDSALDVGTLTLSAPGENGERVVVAAKYVVHWIQIDGVWHLHRDIWNLGQ</sequence>
<evidence type="ECO:0000259" key="2">
    <source>
        <dbReference type="Pfam" id="PF14534"/>
    </source>
</evidence>
<keyword evidence="1" id="KW-0732">Signal</keyword>
<evidence type="ECO:0000313" key="4">
    <source>
        <dbReference type="Proteomes" id="UP000193827"/>
    </source>
</evidence>
<organism evidence="3 4">
    <name type="scientific">Roseovarius litorisediminis</name>
    <dbReference type="NCBI Taxonomy" id="1312363"/>
    <lineage>
        <taxon>Bacteria</taxon>
        <taxon>Pseudomonadati</taxon>
        <taxon>Pseudomonadota</taxon>
        <taxon>Alphaproteobacteria</taxon>
        <taxon>Rhodobacterales</taxon>
        <taxon>Roseobacteraceae</taxon>
        <taxon>Roseovarius</taxon>
    </lineage>
</organism>
<protein>
    <submittedName>
        <fullName evidence="3">SnoaL-like domain protein</fullName>
    </submittedName>
</protein>
<dbReference type="InterPro" id="IPR011944">
    <property type="entry name" value="Steroid_delta5-4_isomerase"/>
</dbReference>
<dbReference type="NCBIfam" id="TIGR02246">
    <property type="entry name" value="SgcJ/EcaC family oxidoreductase"/>
    <property type="match status" value="1"/>
</dbReference>
<dbReference type="Pfam" id="PF14534">
    <property type="entry name" value="DUF4440"/>
    <property type="match status" value="1"/>
</dbReference>
<dbReference type="Gene3D" id="3.10.450.50">
    <property type="match status" value="1"/>
</dbReference>